<dbReference type="InterPro" id="IPR027417">
    <property type="entry name" value="P-loop_NTPase"/>
</dbReference>
<feature type="coiled-coil region" evidence="1">
    <location>
        <begin position="422"/>
        <end position="469"/>
    </location>
</feature>
<reference evidence="2" key="1">
    <citation type="submission" date="2021-03" db="EMBL/GenBank/DDBJ databases">
        <title>A new species, PO-11, isolated from a karst cave deposit.</title>
        <authorList>
            <person name="Zhaoxiaoyong W."/>
        </authorList>
    </citation>
    <scope>NUCLEOTIDE SEQUENCE</scope>
    <source>
        <strain evidence="2">PO-11</strain>
    </source>
</reference>
<name>A0A939HBI8_9MICC</name>
<evidence type="ECO:0000313" key="2">
    <source>
        <dbReference type="EMBL" id="MBO1267804.1"/>
    </source>
</evidence>
<dbReference type="AlphaFoldDB" id="A0A939HBI8"/>
<organism evidence="2 3">
    <name type="scientific">Arthrobacter cavernae</name>
    <dbReference type="NCBI Taxonomy" id="2817681"/>
    <lineage>
        <taxon>Bacteria</taxon>
        <taxon>Bacillati</taxon>
        <taxon>Actinomycetota</taxon>
        <taxon>Actinomycetes</taxon>
        <taxon>Micrococcales</taxon>
        <taxon>Micrococcaceae</taxon>
        <taxon>Arthrobacter</taxon>
    </lineage>
</organism>
<dbReference type="SUPFAM" id="SSF52540">
    <property type="entry name" value="P-loop containing nucleoside triphosphate hydrolases"/>
    <property type="match status" value="1"/>
</dbReference>
<gene>
    <name evidence="2" type="ORF">J1902_07375</name>
</gene>
<proteinExistence type="predicted"/>
<sequence length="642" mass="72442">MSIKFRINRVSMQTTGGLVEYEFGSALTVLAGSVGVGKSTLFELIKHGLGGEALLADVVETSITSVTLDVTVGAQQIQLTRSTLPREWNRVRVFDIKDQQRLPDHFIERDEPTLNSLLLESLDLPDDMRAAASGGSTNQGARITFNDVFKYMYISQGEINKQIAGSGDTYYQPKRRAVFEVLFDLTSPEILELRSQIASIRGNWEVAERDFTVVQQFLSDSNTQSRLDAEKAQFEALKQRADAEEQLDSIRELTIPAIDRETQTLRELLGEAERTLAESQNSQTFLQQQHSDFKRERYLIDQDIQRLDRMRFSGQLLANIEFAVCPRCMQSVKNRNVPAHSCRLCLQPDPVLEIDSEGNSSTYEQDQLRDQAKEMDAQLVSVSSSYDALSRVIEDRKALIVDLSGRIQERTQERITPQLQAFADATASKAEAEAQQRELEKTLIQWDRADDLEQKAVGFQRQLDSKKGDLNVAEAALNVRRIDVFDELDEEFSELVSAIGLPGVKTAKIDRKTYLPILNGKSFQKFSPVGGLRTATQVAYWISLMNVALRRRDTHFPAFLLMDSPRTSLNNSDDLSAALYRKLVTMADAAQGRVQVIIGDNELPADYRQDYEQFDFDYDHPTVPTVRHPGRDAVRRIGVEEA</sequence>
<evidence type="ECO:0000313" key="3">
    <source>
        <dbReference type="Proteomes" id="UP000664164"/>
    </source>
</evidence>
<evidence type="ECO:0000256" key="1">
    <source>
        <dbReference type="SAM" id="Coils"/>
    </source>
</evidence>
<keyword evidence="1" id="KW-0175">Coiled coil</keyword>
<keyword evidence="3" id="KW-1185">Reference proteome</keyword>
<protein>
    <recommendedName>
        <fullName evidence="4">Rad50/SbcC-type AAA domain-containing protein</fullName>
    </recommendedName>
</protein>
<dbReference type="Proteomes" id="UP000664164">
    <property type="component" value="Unassembled WGS sequence"/>
</dbReference>
<dbReference type="RefSeq" id="WP_207615607.1">
    <property type="nucleotide sequence ID" value="NZ_JAFNLL010000013.1"/>
</dbReference>
<evidence type="ECO:0008006" key="4">
    <source>
        <dbReference type="Google" id="ProtNLM"/>
    </source>
</evidence>
<comment type="caution">
    <text evidence="2">The sequence shown here is derived from an EMBL/GenBank/DDBJ whole genome shotgun (WGS) entry which is preliminary data.</text>
</comment>
<dbReference type="Gene3D" id="3.40.50.300">
    <property type="entry name" value="P-loop containing nucleotide triphosphate hydrolases"/>
    <property type="match status" value="1"/>
</dbReference>
<dbReference type="EMBL" id="JAFNLL010000013">
    <property type="protein sequence ID" value="MBO1267804.1"/>
    <property type="molecule type" value="Genomic_DNA"/>
</dbReference>
<accession>A0A939HBI8</accession>
<feature type="coiled-coil region" evidence="1">
    <location>
        <begin position="227"/>
        <end position="278"/>
    </location>
</feature>